<sequence>MIMGLMERRKIKELRETTLPERVQEIEEICGKAVPYDVDWESLADDLEGLNFLDNLSCHRLNMALRTICLDELGKEAVREGLTLIKLKNVKDKAQMQMTFEGGVLEMHCAYALQTDGMFRDSDICTLLLAKL</sequence>
<evidence type="ECO:0000313" key="2">
    <source>
        <dbReference type="Proteomes" id="UP000520814"/>
    </source>
</evidence>
<organism evidence="1 2">
    <name type="scientific">Armatimonas rosea</name>
    <dbReference type="NCBI Taxonomy" id="685828"/>
    <lineage>
        <taxon>Bacteria</taxon>
        <taxon>Bacillati</taxon>
        <taxon>Armatimonadota</taxon>
        <taxon>Armatimonadia</taxon>
        <taxon>Armatimonadales</taxon>
        <taxon>Armatimonadaceae</taxon>
        <taxon>Armatimonas</taxon>
    </lineage>
</organism>
<comment type="caution">
    <text evidence="1">The sequence shown here is derived from an EMBL/GenBank/DDBJ whole genome shotgun (WGS) entry which is preliminary data.</text>
</comment>
<reference evidence="1 2" key="1">
    <citation type="submission" date="2020-08" db="EMBL/GenBank/DDBJ databases">
        <title>Genomic Encyclopedia of Type Strains, Phase IV (KMG-IV): sequencing the most valuable type-strain genomes for metagenomic binning, comparative biology and taxonomic classification.</title>
        <authorList>
            <person name="Goeker M."/>
        </authorList>
    </citation>
    <scope>NUCLEOTIDE SEQUENCE [LARGE SCALE GENOMIC DNA]</scope>
    <source>
        <strain evidence="1 2">DSM 23562</strain>
    </source>
</reference>
<name>A0A7W9SMS3_ARMRO</name>
<dbReference type="EMBL" id="JACHGW010000001">
    <property type="protein sequence ID" value="MBB6049044.1"/>
    <property type="molecule type" value="Genomic_DNA"/>
</dbReference>
<proteinExistence type="predicted"/>
<gene>
    <name evidence="1" type="ORF">HNQ39_000806</name>
</gene>
<evidence type="ECO:0000313" key="1">
    <source>
        <dbReference type="EMBL" id="MBB6049044.1"/>
    </source>
</evidence>
<dbReference type="AlphaFoldDB" id="A0A7W9SMS3"/>
<dbReference type="RefSeq" id="WP_184192664.1">
    <property type="nucleotide sequence ID" value="NZ_JACHGW010000001.1"/>
</dbReference>
<dbReference type="Proteomes" id="UP000520814">
    <property type="component" value="Unassembled WGS sequence"/>
</dbReference>
<keyword evidence="2" id="KW-1185">Reference proteome</keyword>
<protein>
    <submittedName>
        <fullName evidence="1">Uncharacterized protein</fullName>
    </submittedName>
</protein>
<accession>A0A7W9SMS3</accession>